<sequence>MSVSQDRSSTTGQPATAQRGRSGAAARLEALVAELFGVELPVGVTAWDGSTAGPEGTPRVVLRRRRALRHVVWTPGELGLARAYVSVDLDVEGDLTEALRRCWALARRLRGSLRFGPGQWRRILATAVRLGAIGPRPAPPEAEARLSGSLHSRRRDRSAISHHYDAGNDLYELLLDPRMAYSCAYFGSEETGLDRAQEDKLDLICRKLGLVEGQRMLDVGCGWGSLILFAAERYRVRVTGVTLSGQQAAFIRERVAQRGLADFVEVRHQDYREVDDAPFDVVASVEMGEHVGEKNYAEYAAKLFSLLKPQGRLVLQQMSRGATAPGGGAFIEHYVAPDMSMVSIGRTLDHLERAGFEVRDVEMMREHYVHTVRPWARTLEERWDEAVGIVGAEEARVWRLYLAGGALAFEENRMGVNQIMSVRPTSEGVSGLPLTSRRALLDHRPER</sequence>
<dbReference type="EMBL" id="CP045929">
    <property type="protein sequence ID" value="QGK69086.1"/>
    <property type="molecule type" value="Genomic_DNA"/>
</dbReference>
<dbReference type="GO" id="GO:0032259">
    <property type="term" value="P:methylation"/>
    <property type="evidence" value="ECO:0007669"/>
    <property type="project" value="UniProtKB-KW"/>
</dbReference>
<evidence type="ECO:0000256" key="5">
    <source>
        <dbReference type="ARBA" id="ARBA00023098"/>
    </source>
</evidence>
<name>A0A5Q3Q6M5_9PSEU</name>
<gene>
    <name evidence="7" type="ORF">GIY23_05645</name>
</gene>
<keyword evidence="3 7" id="KW-0808">Transferase</keyword>
<accession>A0A5Q3Q6M5</accession>
<keyword evidence="4" id="KW-0949">S-adenosyl-L-methionine</keyword>
<dbReference type="Gene3D" id="3.40.50.150">
    <property type="entry name" value="Vaccinia Virus protein VP39"/>
    <property type="match status" value="1"/>
</dbReference>
<keyword evidence="8" id="KW-1185">Reference proteome</keyword>
<dbReference type="SUPFAM" id="SSF53335">
    <property type="entry name" value="S-adenosyl-L-methionine-dependent methyltransferases"/>
    <property type="match status" value="1"/>
</dbReference>
<reference evidence="8" key="1">
    <citation type="submission" date="2019-11" db="EMBL/GenBank/DDBJ databases">
        <title>The complete genome sequence of Saccharopolyspora sp. E2A.</title>
        <authorList>
            <person name="Zhang G."/>
        </authorList>
    </citation>
    <scope>NUCLEOTIDE SEQUENCE [LARGE SCALE GENOMIC DNA]</scope>
    <source>
        <strain evidence="8">E2A</strain>
    </source>
</reference>
<evidence type="ECO:0000256" key="2">
    <source>
        <dbReference type="ARBA" id="ARBA00022603"/>
    </source>
</evidence>
<dbReference type="InterPro" id="IPR029063">
    <property type="entry name" value="SAM-dependent_MTases_sf"/>
</dbReference>
<dbReference type="PANTHER" id="PTHR43667">
    <property type="entry name" value="CYCLOPROPANE-FATTY-ACYL-PHOSPHOLIPID SYNTHASE"/>
    <property type="match status" value="1"/>
</dbReference>
<feature type="compositionally biased region" description="Polar residues" evidence="6">
    <location>
        <begin position="1"/>
        <end position="16"/>
    </location>
</feature>
<keyword evidence="5" id="KW-0443">Lipid metabolism</keyword>
<proteinExistence type="inferred from homology"/>
<dbReference type="Proteomes" id="UP000371041">
    <property type="component" value="Chromosome"/>
</dbReference>
<dbReference type="PANTHER" id="PTHR43667:SF1">
    <property type="entry name" value="CYCLOPROPANE-FATTY-ACYL-PHOSPHOLIPID SYNTHASE"/>
    <property type="match status" value="1"/>
</dbReference>
<comment type="similarity">
    <text evidence="1">Belongs to the CFA/CMAS family.</text>
</comment>
<keyword evidence="2 7" id="KW-0489">Methyltransferase</keyword>
<evidence type="ECO:0000256" key="6">
    <source>
        <dbReference type="SAM" id="MobiDB-lite"/>
    </source>
</evidence>
<dbReference type="PIRSF" id="PIRSF003085">
    <property type="entry name" value="CMAS"/>
    <property type="match status" value="1"/>
</dbReference>
<dbReference type="GO" id="GO:0008168">
    <property type="term" value="F:methyltransferase activity"/>
    <property type="evidence" value="ECO:0007669"/>
    <property type="project" value="UniProtKB-KW"/>
</dbReference>
<dbReference type="Pfam" id="PF02353">
    <property type="entry name" value="CMAS"/>
    <property type="match status" value="1"/>
</dbReference>
<dbReference type="CDD" id="cd02440">
    <property type="entry name" value="AdoMet_MTases"/>
    <property type="match status" value="1"/>
</dbReference>
<evidence type="ECO:0000313" key="7">
    <source>
        <dbReference type="EMBL" id="QGK69086.1"/>
    </source>
</evidence>
<evidence type="ECO:0000256" key="1">
    <source>
        <dbReference type="ARBA" id="ARBA00010815"/>
    </source>
</evidence>
<protein>
    <submittedName>
        <fullName evidence="7">Methyltransferase domain-containing protein</fullName>
    </submittedName>
</protein>
<evidence type="ECO:0000256" key="3">
    <source>
        <dbReference type="ARBA" id="ARBA00022679"/>
    </source>
</evidence>
<evidence type="ECO:0000313" key="8">
    <source>
        <dbReference type="Proteomes" id="UP000371041"/>
    </source>
</evidence>
<dbReference type="InterPro" id="IPR050723">
    <property type="entry name" value="CFA/CMAS"/>
</dbReference>
<dbReference type="AlphaFoldDB" id="A0A5Q3Q6M5"/>
<dbReference type="GO" id="GO:0008610">
    <property type="term" value="P:lipid biosynthetic process"/>
    <property type="evidence" value="ECO:0007669"/>
    <property type="project" value="InterPro"/>
</dbReference>
<feature type="region of interest" description="Disordered" evidence="6">
    <location>
        <begin position="1"/>
        <end position="22"/>
    </location>
</feature>
<dbReference type="InterPro" id="IPR003333">
    <property type="entry name" value="CMAS"/>
</dbReference>
<dbReference type="KEGG" id="sace:GIY23_05645"/>
<organism evidence="7 8">
    <name type="scientific">Allosaccharopolyspora coralli</name>
    <dbReference type="NCBI Taxonomy" id="2665642"/>
    <lineage>
        <taxon>Bacteria</taxon>
        <taxon>Bacillati</taxon>
        <taxon>Actinomycetota</taxon>
        <taxon>Actinomycetes</taxon>
        <taxon>Pseudonocardiales</taxon>
        <taxon>Pseudonocardiaceae</taxon>
        <taxon>Allosaccharopolyspora</taxon>
    </lineage>
</organism>
<evidence type="ECO:0000256" key="4">
    <source>
        <dbReference type="ARBA" id="ARBA00022691"/>
    </source>
</evidence>